<protein>
    <recommendedName>
        <fullName evidence="2">Capsule synthesis protein CapA domain-containing protein</fullName>
    </recommendedName>
</protein>
<comment type="similarity">
    <text evidence="1">Belongs to the CapA family.</text>
</comment>
<dbReference type="Pfam" id="PF09587">
    <property type="entry name" value="PGA_cap"/>
    <property type="match status" value="1"/>
</dbReference>
<dbReference type="PANTHER" id="PTHR33393">
    <property type="entry name" value="POLYGLUTAMINE SYNTHESIS ACCESSORY PROTEIN RV0574C-RELATED"/>
    <property type="match status" value="1"/>
</dbReference>
<gene>
    <name evidence="3" type="ORF">PLOB_00016198</name>
</gene>
<feature type="non-terminal residue" evidence="3">
    <location>
        <position position="1"/>
    </location>
</feature>
<dbReference type="PANTHER" id="PTHR33393:SF11">
    <property type="entry name" value="POLYGLUTAMINE SYNTHESIS ACCESSORY PROTEIN RV0574C-RELATED"/>
    <property type="match status" value="1"/>
</dbReference>
<evidence type="ECO:0000259" key="2">
    <source>
        <dbReference type="SMART" id="SM00854"/>
    </source>
</evidence>
<keyword evidence="4" id="KW-1185">Reference proteome</keyword>
<name>A0ABN8MR03_9CNID</name>
<dbReference type="Proteomes" id="UP001159405">
    <property type="component" value="Unassembled WGS sequence"/>
</dbReference>
<reference evidence="3 4" key="1">
    <citation type="submission" date="2022-05" db="EMBL/GenBank/DDBJ databases">
        <authorList>
            <consortium name="Genoscope - CEA"/>
            <person name="William W."/>
        </authorList>
    </citation>
    <scope>NUCLEOTIDE SEQUENCE [LARGE SCALE GENOMIC DNA]</scope>
</reference>
<dbReference type="InterPro" id="IPR052169">
    <property type="entry name" value="CW_Biosynth-Accessory"/>
</dbReference>
<accession>A0ABN8MR03</accession>
<evidence type="ECO:0000313" key="4">
    <source>
        <dbReference type="Proteomes" id="UP001159405"/>
    </source>
</evidence>
<dbReference type="InterPro" id="IPR019079">
    <property type="entry name" value="Capsule_synth_CapA"/>
</dbReference>
<feature type="domain" description="Capsule synthesis protein CapA" evidence="2">
    <location>
        <begin position="10"/>
        <end position="259"/>
    </location>
</feature>
<dbReference type="Gene3D" id="3.60.21.10">
    <property type="match status" value="1"/>
</dbReference>
<dbReference type="SUPFAM" id="SSF56300">
    <property type="entry name" value="Metallo-dependent phosphatases"/>
    <property type="match status" value="1"/>
</dbReference>
<dbReference type="InterPro" id="IPR029052">
    <property type="entry name" value="Metallo-depent_PP-like"/>
</dbReference>
<sequence>FFKIFIEPITFVFVGDIAFSGPVRYYVENGYYSYNDSFKDVAKYIREADVSVANLESPFVDHESYRNFNGKKSFVLDASADAASSLSFAGFDAITLANNHLNDFGPISSNYTVNILKRIGMKYTGVSYGKFDASQEPLIMEVKGRKIGFLGYCDSPTYQNQNWTELRMKYDVGPAVYSDNIAARDINKLKAKVDIIVVLMHFGEQLYRRPVRHQHRVSKHLMSLGVQMVIGAHPHVLQPHCLDDNKIVAYSLGNFLFYPKQPPSGILPVRQHYV</sequence>
<organism evidence="3 4">
    <name type="scientific">Porites lobata</name>
    <dbReference type="NCBI Taxonomy" id="104759"/>
    <lineage>
        <taxon>Eukaryota</taxon>
        <taxon>Metazoa</taxon>
        <taxon>Cnidaria</taxon>
        <taxon>Anthozoa</taxon>
        <taxon>Hexacorallia</taxon>
        <taxon>Scleractinia</taxon>
        <taxon>Fungiina</taxon>
        <taxon>Poritidae</taxon>
        <taxon>Porites</taxon>
    </lineage>
</organism>
<evidence type="ECO:0000256" key="1">
    <source>
        <dbReference type="ARBA" id="ARBA00005662"/>
    </source>
</evidence>
<proteinExistence type="inferred from homology"/>
<dbReference type="SMART" id="SM00854">
    <property type="entry name" value="PGA_cap"/>
    <property type="match status" value="1"/>
</dbReference>
<comment type="caution">
    <text evidence="3">The sequence shown here is derived from an EMBL/GenBank/DDBJ whole genome shotgun (WGS) entry which is preliminary data.</text>
</comment>
<dbReference type="EMBL" id="CALNXK010000002">
    <property type="protein sequence ID" value="CAH3033969.1"/>
    <property type="molecule type" value="Genomic_DNA"/>
</dbReference>
<evidence type="ECO:0000313" key="3">
    <source>
        <dbReference type="EMBL" id="CAH3033969.1"/>
    </source>
</evidence>
<dbReference type="CDD" id="cd07381">
    <property type="entry name" value="MPP_CapA"/>
    <property type="match status" value="1"/>
</dbReference>